<accession>A0ACC1CNU2</accession>
<organism evidence="1 2">
    <name type="scientific">Dendrolimus kikuchii</name>
    <dbReference type="NCBI Taxonomy" id="765133"/>
    <lineage>
        <taxon>Eukaryota</taxon>
        <taxon>Metazoa</taxon>
        <taxon>Ecdysozoa</taxon>
        <taxon>Arthropoda</taxon>
        <taxon>Hexapoda</taxon>
        <taxon>Insecta</taxon>
        <taxon>Pterygota</taxon>
        <taxon>Neoptera</taxon>
        <taxon>Endopterygota</taxon>
        <taxon>Lepidoptera</taxon>
        <taxon>Glossata</taxon>
        <taxon>Ditrysia</taxon>
        <taxon>Bombycoidea</taxon>
        <taxon>Lasiocampidae</taxon>
        <taxon>Dendrolimus</taxon>
    </lineage>
</organism>
<evidence type="ECO:0000313" key="1">
    <source>
        <dbReference type="EMBL" id="KAJ0173064.1"/>
    </source>
</evidence>
<dbReference type="Proteomes" id="UP000824533">
    <property type="component" value="Linkage Group LG20"/>
</dbReference>
<protein>
    <submittedName>
        <fullName evidence="1">Uncharacterized protein</fullName>
    </submittedName>
</protein>
<sequence length="191" mass="21548">MFRPRIIFDFGIEKHSLVANQLFNSILLEKWPDWLPMFTDASKLSPNGATGAAVWIPKYKIILNYKLPSYSSVFTGEAIAILEATLYIESHRIRKSIVFTDSLSCLQDIAKSPFRSKDIFTISVQIKDTLQRCHDMGLEVVLAWIPGHSGISGNETADNCAKQAVHSGCEKFNKCFPRDLRTLSKSQMFKS</sequence>
<reference evidence="1 2" key="1">
    <citation type="journal article" date="2021" name="Front. Genet.">
        <title>Chromosome-Level Genome Assembly Reveals Significant Gene Expansion in the Toll and IMD Signaling Pathways of Dendrolimus kikuchii.</title>
        <authorList>
            <person name="Zhou J."/>
            <person name="Wu P."/>
            <person name="Xiong Z."/>
            <person name="Liu N."/>
            <person name="Zhao N."/>
            <person name="Ji M."/>
            <person name="Qiu Y."/>
            <person name="Yang B."/>
        </authorList>
    </citation>
    <scope>NUCLEOTIDE SEQUENCE [LARGE SCALE GENOMIC DNA]</scope>
    <source>
        <strain evidence="1">Ann1</strain>
    </source>
</reference>
<gene>
    <name evidence="1" type="ORF">K1T71_011240</name>
</gene>
<proteinExistence type="predicted"/>
<dbReference type="EMBL" id="CM034406">
    <property type="protein sequence ID" value="KAJ0173064.1"/>
    <property type="molecule type" value="Genomic_DNA"/>
</dbReference>
<keyword evidence="2" id="KW-1185">Reference proteome</keyword>
<evidence type="ECO:0000313" key="2">
    <source>
        <dbReference type="Proteomes" id="UP000824533"/>
    </source>
</evidence>
<name>A0ACC1CNU2_9NEOP</name>
<comment type="caution">
    <text evidence="1">The sequence shown here is derived from an EMBL/GenBank/DDBJ whole genome shotgun (WGS) entry which is preliminary data.</text>
</comment>